<dbReference type="Gene3D" id="3.30.460.10">
    <property type="entry name" value="Beta Polymerase, domain 2"/>
    <property type="match status" value="1"/>
</dbReference>
<feature type="region of interest" description="Disordered" evidence="10">
    <location>
        <begin position="135"/>
        <end position="227"/>
    </location>
</feature>
<keyword evidence="8" id="KW-0479">Metal-binding</keyword>
<dbReference type="EMBL" id="CP023326">
    <property type="protein sequence ID" value="ATY66116.1"/>
    <property type="molecule type" value="Genomic_DNA"/>
</dbReference>
<name>A0A2H4SSM7_CORMI</name>
<dbReference type="EC" id="2.7.7.19" evidence="5"/>
<feature type="compositionally biased region" description="Polar residues" evidence="10">
    <location>
        <begin position="29"/>
        <end position="45"/>
    </location>
</feature>
<dbReference type="GO" id="GO:0031123">
    <property type="term" value="P:RNA 3'-end processing"/>
    <property type="evidence" value="ECO:0007669"/>
    <property type="project" value="TreeGrafter"/>
</dbReference>
<evidence type="ECO:0000256" key="9">
    <source>
        <dbReference type="ARBA" id="ARBA00022842"/>
    </source>
</evidence>
<organism evidence="13 14">
    <name type="scientific">Cordyceps militaris</name>
    <name type="common">Caterpillar fungus</name>
    <name type="synonym">Clavaria militaris</name>
    <dbReference type="NCBI Taxonomy" id="73501"/>
    <lineage>
        <taxon>Eukaryota</taxon>
        <taxon>Fungi</taxon>
        <taxon>Dikarya</taxon>
        <taxon>Ascomycota</taxon>
        <taxon>Pezizomycotina</taxon>
        <taxon>Sordariomycetes</taxon>
        <taxon>Hypocreomycetidae</taxon>
        <taxon>Hypocreales</taxon>
        <taxon>Cordycipitaceae</taxon>
        <taxon>Cordyceps</taxon>
    </lineage>
</organism>
<sequence>MSYRPGNRPTESRSNGVAAGLENEFDNLMLNSSGEPSAQSRTSPWPQHAAAAASSGPMFVAPPGFGPIQSAAAPIQNAAAPIQNAAVHYGNADHFQQKPPTRKRPNQAQRRQMSSQLSVDVDTRISNPSYNWQALNHGPNRAGPSAPFPRHQYTMSHPHYNTDHSRSRQQQDHVSWTNGLGVPPNSNLVPQSGPGHPGYLPQHQNSQFENRPRHNPGIHGNRHGRPQVTREEIISQSTLLDNLCSKTLASSEIARSDIAEKETFRHRIEGICRQVITEHEWNTNENPDFPPPSVELRCFGSLASGFATKASDMDLGLLSPLSDLQPDAPGSPIPRLIEKAFLDVGIGARLLSRTRVPIIKLCESPPEPLLKDLLANRAKWEAGMDQDHNESQDEDEHVADKSNCVKIEEPTPQSEQGNNAVDFSTFQVLDEDGQLHDFHIRQTSKHNLTSYYGLAKRVLRKAGGRDVTLSNWREFTHHDWNVLNLVCRAFVHGLADPMLRQSLIKYPSLAFKLDSGTPHNRSLLGVSTQVEGEEIIQMWQNWPISTVLARLDPLHGPCIDFWYRLQAEENFGQDPLRYTKELQIALEKLKKLPSFQLLLFEQSQQESVTQYLERMLTITKHLQISRHLDESSQVQREVIDKYIAGICYEDVRNDVKSWQSSTGTLDLGVVSSKHRCLQLAADLERALNKRIYDGAVAEDVSRGIEILRGPLREPVGQRGPLALVVPIANDEVDALFRRLESIPDPQTVAPNQPHDRYHDPLEFPERGAGVQCDLNFSAHLALENTLLLRCYSHTDMRVRPMVLFIKHWAKVRGINSGYRGTLSSYGYVLMVLHYLVNVASPYVCPNLQLIPISETDDPQICKGYNVRFWRNEVAIMRLAASNGINQNSQTIGYLLRGFFEYFAQGGTLSTRPMRGFDWGREVLSLRSSGGLLSKQEKGWTGAKTVYQAQDPNEPSVKPPTNTTEGTLSSTPPDEARTTPKSAVPVKEVRLRYLFAIEDPFEIEHNVARTVTHNGIVSIRDEFRRAWRIIQAAGQGMPHDDLLEDVTQEGVNFKRSLREVCGWEMER</sequence>
<gene>
    <name evidence="13" type="ORF">A9K55_001677</name>
</gene>
<accession>A0A2H4SSM7</accession>
<evidence type="ECO:0000259" key="11">
    <source>
        <dbReference type="Pfam" id="PF03828"/>
    </source>
</evidence>
<evidence type="ECO:0000313" key="14">
    <source>
        <dbReference type="Proteomes" id="UP000323067"/>
    </source>
</evidence>
<comment type="subcellular location">
    <subcellularLocation>
        <location evidence="3">Cytoplasm</location>
    </subcellularLocation>
</comment>
<feature type="compositionally biased region" description="Basic and acidic residues" evidence="10">
    <location>
        <begin position="160"/>
        <end position="171"/>
    </location>
</feature>
<dbReference type="AlphaFoldDB" id="A0A2H4SSM7"/>
<dbReference type="InterPro" id="IPR002058">
    <property type="entry name" value="PAP_assoc"/>
</dbReference>
<dbReference type="GO" id="GO:0050265">
    <property type="term" value="F:RNA uridylyltransferase activity"/>
    <property type="evidence" value="ECO:0007669"/>
    <property type="project" value="TreeGrafter"/>
</dbReference>
<protein>
    <recommendedName>
        <fullName evidence="5">polynucleotide adenylyltransferase</fullName>
        <ecNumber evidence="5">2.7.7.19</ecNumber>
    </recommendedName>
</protein>
<proteinExistence type="inferred from homology"/>
<dbReference type="SUPFAM" id="SSF81631">
    <property type="entry name" value="PAP/OAS1 substrate-binding domain"/>
    <property type="match status" value="1"/>
</dbReference>
<dbReference type="PANTHER" id="PTHR12271">
    <property type="entry name" value="POLY A POLYMERASE CID PAP -RELATED"/>
    <property type="match status" value="1"/>
</dbReference>
<dbReference type="Pfam" id="PF03828">
    <property type="entry name" value="PAP_assoc"/>
    <property type="match status" value="1"/>
</dbReference>
<feature type="compositionally biased region" description="Polar residues" evidence="10">
    <location>
        <begin position="106"/>
        <end position="119"/>
    </location>
</feature>
<comment type="similarity">
    <text evidence="4">Belongs to the DNA polymerase type-B-like family.</text>
</comment>
<feature type="domain" description="Poly(A) RNA polymerase mitochondrial-like central palm" evidence="12">
    <location>
        <begin position="245"/>
        <end position="364"/>
    </location>
</feature>
<evidence type="ECO:0000313" key="13">
    <source>
        <dbReference type="EMBL" id="ATY66116.1"/>
    </source>
</evidence>
<keyword evidence="9" id="KW-0460">Magnesium</keyword>
<evidence type="ECO:0000256" key="3">
    <source>
        <dbReference type="ARBA" id="ARBA00004496"/>
    </source>
</evidence>
<keyword evidence="7" id="KW-0808">Transferase</keyword>
<feature type="region of interest" description="Disordered" evidence="10">
    <location>
        <begin position="93"/>
        <end position="119"/>
    </location>
</feature>
<dbReference type="Pfam" id="PF22600">
    <property type="entry name" value="MTPAP-like_central"/>
    <property type="match status" value="1"/>
</dbReference>
<dbReference type="InterPro" id="IPR054708">
    <property type="entry name" value="MTPAP-like_central"/>
</dbReference>
<evidence type="ECO:0000256" key="4">
    <source>
        <dbReference type="ARBA" id="ARBA00008593"/>
    </source>
</evidence>
<dbReference type="SUPFAM" id="SSF81301">
    <property type="entry name" value="Nucleotidyltransferase"/>
    <property type="match status" value="1"/>
</dbReference>
<feature type="domain" description="PAP-associated" evidence="11">
    <location>
        <begin position="891"/>
        <end position="953"/>
    </location>
</feature>
<dbReference type="GO" id="GO:0010605">
    <property type="term" value="P:negative regulation of macromolecule metabolic process"/>
    <property type="evidence" value="ECO:0007669"/>
    <property type="project" value="UniProtKB-ARBA"/>
</dbReference>
<dbReference type="PANTHER" id="PTHR12271:SF40">
    <property type="entry name" value="POLY(A) RNA POLYMERASE GLD2"/>
    <property type="match status" value="1"/>
</dbReference>
<evidence type="ECO:0000256" key="7">
    <source>
        <dbReference type="ARBA" id="ARBA00022679"/>
    </source>
</evidence>
<dbReference type="VEuPathDB" id="FungiDB:A9K55_001677"/>
<dbReference type="OrthoDB" id="407432at2759"/>
<feature type="compositionally biased region" description="Polar residues" evidence="10">
    <location>
        <begin position="172"/>
        <end position="190"/>
    </location>
</feature>
<dbReference type="Gene3D" id="1.10.1410.10">
    <property type="match status" value="1"/>
</dbReference>
<evidence type="ECO:0000256" key="5">
    <source>
        <dbReference type="ARBA" id="ARBA00012388"/>
    </source>
</evidence>
<evidence type="ECO:0000259" key="12">
    <source>
        <dbReference type="Pfam" id="PF22600"/>
    </source>
</evidence>
<evidence type="ECO:0000256" key="1">
    <source>
        <dbReference type="ARBA" id="ARBA00001936"/>
    </source>
</evidence>
<feature type="region of interest" description="Disordered" evidence="10">
    <location>
        <begin position="1"/>
        <end position="50"/>
    </location>
</feature>
<dbReference type="InterPro" id="IPR043519">
    <property type="entry name" value="NT_sf"/>
</dbReference>
<comment type="cofactor">
    <cofactor evidence="1">
        <name>Mn(2+)</name>
        <dbReference type="ChEBI" id="CHEBI:29035"/>
    </cofactor>
</comment>
<evidence type="ECO:0000256" key="10">
    <source>
        <dbReference type="SAM" id="MobiDB-lite"/>
    </source>
</evidence>
<comment type="cofactor">
    <cofactor evidence="2">
        <name>Mg(2+)</name>
        <dbReference type="ChEBI" id="CHEBI:18420"/>
    </cofactor>
</comment>
<dbReference type="GO" id="GO:0046872">
    <property type="term" value="F:metal ion binding"/>
    <property type="evidence" value="ECO:0007669"/>
    <property type="project" value="UniProtKB-KW"/>
</dbReference>
<keyword evidence="6" id="KW-0963">Cytoplasm</keyword>
<feature type="compositionally biased region" description="Polar residues" evidence="10">
    <location>
        <begin position="946"/>
        <end position="971"/>
    </location>
</feature>
<feature type="region of interest" description="Disordered" evidence="10">
    <location>
        <begin position="946"/>
        <end position="981"/>
    </location>
</feature>
<feature type="compositionally biased region" description="Basic residues" evidence="10">
    <location>
        <begin position="213"/>
        <end position="225"/>
    </location>
</feature>
<evidence type="ECO:0000256" key="2">
    <source>
        <dbReference type="ARBA" id="ARBA00001946"/>
    </source>
</evidence>
<dbReference type="GO" id="GO:0005737">
    <property type="term" value="C:cytoplasm"/>
    <property type="evidence" value="ECO:0007669"/>
    <property type="project" value="UniProtKB-SubCell"/>
</dbReference>
<dbReference type="VEuPathDB" id="FungiDB:CCM_00432"/>
<dbReference type="GO" id="GO:1990817">
    <property type="term" value="F:poly(A) RNA polymerase activity"/>
    <property type="evidence" value="ECO:0007669"/>
    <property type="project" value="UniProtKB-EC"/>
</dbReference>
<evidence type="ECO:0000256" key="8">
    <source>
        <dbReference type="ARBA" id="ARBA00022723"/>
    </source>
</evidence>
<evidence type="ECO:0000256" key="6">
    <source>
        <dbReference type="ARBA" id="ARBA00022490"/>
    </source>
</evidence>
<reference evidence="13 14" key="1">
    <citation type="journal article" date="2017" name="BMC Genomics">
        <title>Chromosome level assembly and secondary metabolite potential of the parasitic fungus Cordyceps militaris.</title>
        <authorList>
            <person name="Kramer G.J."/>
            <person name="Nodwell J.R."/>
        </authorList>
    </citation>
    <scope>NUCLEOTIDE SEQUENCE [LARGE SCALE GENOMIC DNA]</scope>
    <source>
        <strain evidence="13 14">ATCC 34164</strain>
    </source>
</reference>
<dbReference type="Proteomes" id="UP000323067">
    <property type="component" value="Chromosome iii"/>
</dbReference>